<dbReference type="InterPro" id="IPR018177">
    <property type="entry name" value="L-lactate_DH_AS"/>
</dbReference>
<organism evidence="14 15">
    <name type="scientific">Methanoculleus chikugoensis</name>
    <dbReference type="NCBI Taxonomy" id="118126"/>
    <lineage>
        <taxon>Archaea</taxon>
        <taxon>Methanobacteriati</taxon>
        <taxon>Methanobacteriota</taxon>
        <taxon>Stenosarchaea group</taxon>
        <taxon>Methanomicrobia</taxon>
        <taxon>Methanomicrobiales</taxon>
        <taxon>Methanomicrobiaceae</taxon>
        <taxon>Methanoculleus</taxon>
    </lineage>
</organism>
<reference evidence="14 15" key="1">
    <citation type="submission" date="2016-08" db="EMBL/GenBank/DDBJ databases">
        <authorList>
            <person name="Seilhamer J.J."/>
        </authorList>
    </citation>
    <scope>NUCLEOTIDE SEQUENCE [LARGE SCALE GENOMIC DNA]</scope>
    <source>
        <strain evidence="14">L21-II-0</strain>
    </source>
</reference>
<gene>
    <name evidence="14" type="primary">ldhP</name>
    <name evidence="14" type="ORF">L21_0766</name>
</gene>
<feature type="domain" description="Lactate/malate dehydrogenase C-terminal" evidence="13">
    <location>
        <begin position="182"/>
        <end position="344"/>
    </location>
</feature>
<dbReference type="PRINTS" id="PR00086">
    <property type="entry name" value="LLDHDRGNASE"/>
</dbReference>
<dbReference type="NCBIfam" id="NF004863">
    <property type="entry name" value="PRK06223.1"/>
    <property type="match status" value="1"/>
</dbReference>
<keyword evidence="6 10" id="KW-0520">NAD</keyword>
<feature type="binding site" evidence="10">
    <location>
        <position position="132"/>
    </location>
    <ligand>
        <name>NAD(+)</name>
        <dbReference type="ChEBI" id="CHEBI:57540"/>
    </ligand>
</feature>
<feature type="binding site" evidence="10">
    <location>
        <begin position="42"/>
        <end position="48"/>
    </location>
    <ligand>
        <name>NAD(+)</name>
        <dbReference type="ChEBI" id="CHEBI:57540"/>
    </ligand>
</feature>
<dbReference type="InterPro" id="IPR001557">
    <property type="entry name" value="L-lactate/malate_DH"/>
</dbReference>
<dbReference type="AlphaFoldDB" id="A0A1M4MJ65"/>
<dbReference type="GO" id="GO:0006099">
    <property type="term" value="P:tricarboxylic acid cycle"/>
    <property type="evidence" value="ECO:0007669"/>
    <property type="project" value="UniProtKB-KW"/>
</dbReference>
<accession>A0A1M4MJ65</accession>
<keyword evidence="5 11" id="KW-0560">Oxidoreductase</keyword>
<proteinExistence type="inferred from homology"/>
<comment type="function">
    <text evidence="1">Catalyzes the reversible oxidation of malate to oxaloacetate.</text>
</comment>
<dbReference type="GO" id="GO:0006089">
    <property type="term" value="P:lactate metabolic process"/>
    <property type="evidence" value="ECO:0007669"/>
    <property type="project" value="TreeGrafter"/>
</dbReference>
<evidence type="ECO:0000256" key="10">
    <source>
        <dbReference type="PIRSR" id="PIRSR000102-3"/>
    </source>
</evidence>
<comment type="similarity">
    <text evidence="2 11">Belongs to the LDH/MDH superfamily.</text>
</comment>
<dbReference type="Pfam" id="PF00056">
    <property type="entry name" value="Ldh_1_N"/>
    <property type="match status" value="1"/>
</dbReference>
<name>A0A1M4MJ65_9EURY</name>
<feature type="binding site" evidence="9">
    <location>
        <position position="188"/>
    </location>
    <ligand>
        <name>substrate</name>
    </ligand>
</feature>
<evidence type="ECO:0000313" key="14">
    <source>
        <dbReference type="EMBL" id="SCL74882.1"/>
    </source>
</evidence>
<dbReference type="SUPFAM" id="SSF51735">
    <property type="entry name" value="NAD(P)-binding Rossmann-fold domains"/>
    <property type="match status" value="1"/>
</dbReference>
<evidence type="ECO:0000256" key="2">
    <source>
        <dbReference type="ARBA" id="ARBA00008104"/>
    </source>
</evidence>
<evidence type="ECO:0000256" key="3">
    <source>
        <dbReference type="ARBA" id="ARBA00012995"/>
    </source>
</evidence>
<protein>
    <recommendedName>
        <fullName evidence="3">malate dehydrogenase</fullName>
        <ecNumber evidence="3">1.1.1.37</ecNumber>
    </recommendedName>
</protein>
<dbReference type="PANTHER" id="PTHR43128:SF16">
    <property type="entry name" value="L-LACTATE DEHYDROGENASE"/>
    <property type="match status" value="1"/>
</dbReference>
<dbReference type="InterPro" id="IPR015955">
    <property type="entry name" value="Lactate_DH/Glyco_Ohase_4_C"/>
</dbReference>
<dbReference type="STRING" id="118126.L21_0766"/>
<dbReference type="EMBL" id="FMID01000019">
    <property type="protein sequence ID" value="SCL74882.1"/>
    <property type="molecule type" value="Genomic_DNA"/>
</dbReference>
<evidence type="ECO:0000256" key="1">
    <source>
        <dbReference type="ARBA" id="ARBA00003966"/>
    </source>
</evidence>
<dbReference type="PIRSF" id="PIRSF000102">
    <property type="entry name" value="Lac_mal_DH"/>
    <property type="match status" value="1"/>
</dbReference>
<dbReference type="InterPro" id="IPR001236">
    <property type="entry name" value="Lactate/malate_DH_N"/>
</dbReference>
<feature type="binding site" evidence="9">
    <location>
        <position position="157"/>
    </location>
    <ligand>
        <name>substrate</name>
    </ligand>
</feature>
<evidence type="ECO:0000259" key="13">
    <source>
        <dbReference type="Pfam" id="PF02866"/>
    </source>
</evidence>
<dbReference type="InterPro" id="IPR036291">
    <property type="entry name" value="NAD(P)-bd_dom_sf"/>
</dbReference>
<evidence type="ECO:0000256" key="5">
    <source>
        <dbReference type="ARBA" id="ARBA00023002"/>
    </source>
</evidence>
<dbReference type="Gene3D" id="3.40.50.720">
    <property type="entry name" value="NAD(P)-binding Rossmann-like Domain"/>
    <property type="match status" value="1"/>
</dbReference>
<evidence type="ECO:0000256" key="8">
    <source>
        <dbReference type="PIRSR" id="PIRSR000102-1"/>
    </source>
</evidence>
<dbReference type="GO" id="GO:0030060">
    <property type="term" value="F:L-malate dehydrogenase (NAD+) activity"/>
    <property type="evidence" value="ECO:0007669"/>
    <property type="project" value="UniProtKB-EC"/>
</dbReference>
<comment type="catalytic activity">
    <reaction evidence="7">
        <text>(S)-malate + NAD(+) = oxaloacetate + NADH + H(+)</text>
        <dbReference type="Rhea" id="RHEA:21432"/>
        <dbReference type="ChEBI" id="CHEBI:15378"/>
        <dbReference type="ChEBI" id="CHEBI:15589"/>
        <dbReference type="ChEBI" id="CHEBI:16452"/>
        <dbReference type="ChEBI" id="CHEBI:57540"/>
        <dbReference type="ChEBI" id="CHEBI:57945"/>
        <dbReference type="EC" id="1.1.1.37"/>
    </reaction>
</comment>
<dbReference type="PANTHER" id="PTHR43128">
    <property type="entry name" value="L-2-HYDROXYCARBOXYLATE DEHYDROGENASE (NAD(P)(+))"/>
    <property type="match status" value="1"/>
</dbReference>
<feature type="domain" description="Lactate/malate dehydrogenase N-terminal" evidence="12">
    <location>
        <begin position="37"/>
        <end position="179"/>
    </location>
</feature>
<evidence type="ECO:0000256" key="11">
    <source>
        <dbReference type="RuleBase" id="RU003369"/>
    </source>
</evidence>
<evidence type="ECO:0000256" key="6">
    <source>
        <dbReference type="ARBA" id="ARBA00023027"/>
    </source>
</evidence>
<feature type="binding site" evidence="9">
    <location>
        <position position="125"/>
    </location>
    <ligand>
        <name>substrate</name>
    </ligand>
</feature>
<dbReference type="Pfam" id="PF02866">
    <property type="entry name" value="Ldh_1_C"/>
    <property type="match status" value="1"/>
</dbReference>
<dbReference type="GO" id="GO:0004459">
    <property type="term" value="F:L-lactate dehydrogenase (NAD+) activity"/>
    <property type="evidence" value="ECO:0007669"/>
    <property type="project" value="InterPro"/>
</dbReference>
<feature type="binding site" evidence="10">
    <location>
        <begin position="155"/>
        <end position="157"/>
    </location>
    <ligand>
        <name>NAD(+)</name>
        <dbReference type="ChEBI" id="CHEBI:57540"/>
    </ligand>
</feature>
<dbReference type="SUPFAM" id="SSF56327">
    <property type="entry name" value="LDH C-terminal domain-like"/>
    <property type="match status" value="1"/>
</dbReference>
<feature type="active site" description="Proton acceptor" evidence="8">
    <location>
        <position position="212"/>
    </location>
</feature>
<evidence type="ECO:0000256" key="4">
    <source>
        <dbReference type="ARBA" id="ARBA00022532"/>
    </source>
</evidence>
<evidence type="ECO:0000256" key="7">
    <source>
        <dbReference type="ARBA" id="ARBA00048313"/>
    </source>
</evidence>
<feature type="binding site" evidence="9">
    <location>
        <position position="119"/>
    </location>
    <ligand>
        <name>substrate</name>
    </ligand>
</feature>
<dbReference type="Gene3D" id="3.90.110.10">
    <property type="entry name" value="Lactate dehydrogenase/glycoside hydrolase, family 4, C-terminal"/>
    <property type="match status" value="1"/>
</dbReference>
<dbReference type="PROSITE" id="PS00064">
    <property type="entry name" value="L_LDH"/>
    <property type="match status" value="1"/>
</dbReference>
<dbReference type="EC" id="1.1.1.37" evidence="3"/>
<evidence type="ECO:0000259" key="12">
    <source>
        <dbReference type="Pfam" id="PF00056"/>
    </source>
</evidence>
<evidence type="ECO:0000256" key="9">
    <source>
        <dbReference type="PIRSR" id="PIRSR000102-2"/>
    </source>
</evidence>
<sequence>MDVRRPWGCGVEEGCCGECLCARSTKDVSPTAIFMAKVTILGATGNVGVFAAHTVSEIPYVSDMLLVGRPGREDFLAGCCRDLSDSFAARGTDVRLSYSTSLLDAKDSDIIICTAGVPRRPGQDRNDLAFENAKIVAETAETIGRTSPDAILFLVTNPVDVMTAVALKYSGLQPRQIFGLGTHLDSMRLKSLIARYFRVHVSEVHTRIIGEHGDSMVPLWSATTIGGIRITNLPTFSGLPAQEMIETVRTSGEAIIRDKGATVYGPGEAIATLVRTILRDENRILTVSSYIKSEIHGIGDVCIGVPARINRDGVFPVPLSLEEDEVTGFRESVKKIRNVTADVMERLEEAR</sequence>
<evidence type="ECO:0000313" key="15">
    <source>
        <dbReference type="Proteomes" id="UP000184671"/>
    </source>
</evidence>
<dbReference type="InterPro" id="IPR022383">
    <property type="entry name" value="Lactate/malate_DH_C"/>
</dbReference>
<keyword evidence="4" id="KW-0816">Tricarboxylic acid cycle</keyword>
<dbReference type="Proteomes" id="UP000184671">
    <property type="component" value="Unassembled WGS sequence"/>
</dbReference>